<accession>A0A1T3A6D9</accession>
<dbReference type="InterPro" id="IPR025218">
    <property type="entry name" value="DUF4426"/>
</dbReference>
<dbReference type="GO" id="GO:0016740">
    <property type="term" value="F:transferase activity"/>
    <property type="evidence" value="ECO:0007669"/>
    <property type="project" value="UniProtKB-KW"/>
</dbReference>
<keyword evidence="1" id="KW-0808">Transferase</keyword>
<organism evidence="1 2">
    <name type="scientific">Pseudomonas fluorescens</name>
    <dbReference type="NCBI Taxonomy" id="294"/>
    <lineage>
        <taxon>Bacteria</taxon>
        <taxon>Pseudomonadati</taxon>
        <taxon>Pseudomonadota</taxon>
        <taxon>Gammaproteobacteria</taxon>
        <taxon>Pseudomonadales</taxon>
        <taxon>Pseudomonadaceae</taxon>
        <taxon>Pseudomonas</taxon>
    </lineage>
</organism>
<dbReference type="Pfam" id="PF14467">
    <property type="entry name" value="DUF4426"/>
    <property type="match status" value="1"/>
</dbReference>
<dbReference type="Gene3D" id="2.60.40.3340">
    <property type="entry name" value="Domain of unknown function DUF4426"/>
    <property type="match status" value="1"/>
</dbReference>
<proteinExistence type="predicted"/>
<dbReference type="AlphaFoldDB" id="A0A1T3A6D9"/>
<dbReference type="RefSeq" id="WP_053258483.1">
    <property type="nucleotide sequence ID" value="NZ_CBCRXZ010000004.1"/>
</dbReference>
<reference evidence="1 2" key="1">
    <citation type="submission" date="2018-06" db="EMBL/GenBank/DDBJ databases">
        <authorList>
            <consortium name="Pathogen Informatics"/>
            <person name="Doyle S."/>
        </authorList>
    </citation>
    <scope>NUCLEOTIDE SEQUENCE [LARGE SCALE GENOMIC DNA]</scope>
    <source>
        <strain evidence="1 2">NCTC10038</strain>
    </source>
</reference>
<dbReference type="GeneID" id="61635643"/>
<evidence type="ECO:0000313" key="2">
    <source>
        <dbReference type="Proteomes" id="UP000248640"/>
    </source>
</evidence>
<evidence type="ECO:0000313" key="1">
    <source>
        <dbReference type="EMBL" id="SQF96062.1"/>
    </source>
</evidence>
<dbReference type="Proteomes" id="UP000248640">
    <property type="component" value="Chromosome 1"/>
</dbReference>
<sequence length="144" mass="15772">MSRLAIFLLTACLGTSAMAADAIDSNRLKEFGDITVRYNTFTSTFLQPEQAQQLEVVRDKKVGMINVFVQKGVTPIDATVTGTVKDLGGKSEMLTFKKVTENGSTNYIAQYPVPQQETKIFTINVETGGKAHGFSFNQELFPAP</sequence>
<dbReference type="EMBL" id="LS483372">
    <property type="protein sequence ID" value="SQF96062.1"/>
    <property type="molecule type" value="Genomic_DNA"/>
</dbReference>
<gene>
    <name evidence="1" type="ORF">NCTC10038_05737</name>
</gene>
<name>A0A1T3A6D9_PSEFL</name>
<protein>
    <submittedName>
        <fullName evidence="1">Homoserine O-acetyltransferase</fullName>
    </submittedName>
</protein>